<dbReference type="SUPFAM" id="SSF54373">
    <property type="entry name" value="FAD-linked reductases, C-terminal domain"/>
    <property type="match status" value="1"/>
</dbReference>
<dbReference type="Gene3D" id="3.50.50.60">
    <property type="entry name" value="FAD/NAD(P)-binding domain"/>
    <property type="match status" value="1"/>
</dbReference>
<dbReference type="InterPro" id="IPR008926">
    <property type="entry name" value="RNR_R1-su_N"/>
</dbReference>
<evidence type="ECO:0000256" key="3">
    <source>
        <dbReference type="ARBA" id="ARBA00012274"/>
    </source>
</evidence>
<evidence type="ECO:0000256" key="4">
    <source>
        <dbReference type="ARBA" id="ARBA00022533"/>
    </source>
</evidence>
<dbReference type="InterPro" id="IPR005144">
    <property type="entry name" value="ATP-cone_dom"/>
</dbReference>
<name>A0A0B7FLE1_THACB</name>
<evidence type="ECO:0000256" key="5">
    <source>
        <dbReference type="ARBA" id="ARBA00022741"/>
    </source>
</evidence>
<dbReference type="InterPro" id="IPR036188">
    <property type="entry name" value="FAD/NAD-bd_sf"/>
</dbReference>
<keyword evidence="6 10" id="KW-0067">ATP-binding</keyword>
<dbReference type="Gene3D" id="3.30.560.10">
    <property type="entry name" value="Glucose Oxidase, domain 3"/>
    <property type="match status" value="1"/>
</dbReference>
<dbReference type="GO" id="GO:0005971">
    <property type="term" value="C:ribonucleoside-diphosphate reductase complex"/>
    <property type="evidence" value="ECO:0007669"/>
    <property type="project" value="TreeGrafter"/>
</dbReference>
<protein>
    <recommendedName>
        <fullName evidence="3 11">Ribonucleoside-diphosphate reductase</fullName>
        <ecNumber evidence="3 11">1.17.4.1</ecNumber>
    </recommendedName>
</protein>
<comment type="similarity">
    <text evidence="1 11">Belongs to the ribonucleoside diphosphate reductase large chain family.</text>
</comment>
<evidence type="ECO:0000256" key="11">
    <source>
        <dbReference type="RuleBase" id="RU003410"/>
    </source>
</evidence>
<evidence type="ECO:0000256" key="1">
    <source>
        <dbReference type="ARBA" id="ARBA00010406"/>
    </source>
</evidence>
<dbReference type="InterPro" id="IPR039718">
    <property type="entry name" value="Rrm1"/>
</dbReference>
<evidence type="ECO:0000313" key="14">
    <source>
        <dbReference type="EMBL" id="CEL58490.1"/>
    </source>
</evidence>
<feature type="domain" description="ATP-cone" evidence="13">
    <location>
        <begin position="292"/>
        <end position="383"/>
    </location>
</feature>
<dbReference type="InterPro" id="IPR000172">
    <property type="entry name" value="GMC_OxRdtase_N"/>
</dbReference>
<evidence type="ECO:0000256" key="9">
    <source>
        <dbReference type="ARBA" id="ARBA00024942"/>
    </source>
</evidence>
<dbReference type="EMBL" id="LN679130">
    <property type="protein sequence ID" value="CEL58490.1"/>
    <property type="molecule type" value="Genomic_DNA"/>
</dbReference>
<dbReference type="PROSITE" id="PS51161">
    <property type="entry name" value="ATP_CONE"/>
    <property type="match status" value="1"/>
</dbReference>
<dbReference type="Proteomes" id="UP000059188">
    <property type="component" value="Unassembled WGS sequence"/>
</dbReference>
<comment type="catalytic activity">
    <reaction evidence="11">
        <text>a 2'-deoxyribonucleoside 5'-diphosphate + [thioredoxin]-disulfide + H2O = a ribonucleoside 5'-diphosphate + [thioredoxin]-dithiol</text>
        <dbReference type="Rhea" id="RHEA:23252"/>
        <dbReference type="Rhea" id="RHEA-COMP:10698"/>
        <dbReference type="Rhea" id="RHEA-COMP:10700"/>
        <dbReference type="ChEBI" id="CHEBI:15377"/>
        <dbReference type="ChEBI" id="CHEBI:29950"/>
        <dbReference type="ChEBI" id="CHEBI:50058"/>
        <dbReference type="ChEBI" id="CHEBI:57930"/>
        <dbReference type="ChEBI" id="CHEBI:73316"/>
        <dbReference type="EC" id="1.17.4.1"/>
    </reaction>
</comment>
<dbReference type="FunFam" id="3.20.70.20:FF:000010">
    <property type="entry name" value="Ribonucleoside-diphosphate reductase"/>
    <property type="match status" value="1"/>
</dbReference>
<dbReference type="Pfam" id="PF02867">
    <property type="entry name" value="Ribonuc_red_lgC"/>
    <property type="match status" value="1"/>
</dbReference>
<dbReference type="SUPFAM" id="SSF48168">
    <property type="entry name" value="R1 subunit of ribonucleotide reductase, N-terminal domain"/>
    <property type="match status" value="1"/>
</dbReference>
<evidence type="ECO:0000256" key="2">
    <source>
        <dbReference type="ARBA" id="ARBA00011771"/>
    </source>
</evidence>
<keyword evidence="4" id="KW-0021">Allosteric enzyme</keyword>
<dbReference type="GO" id="GO:0016614">
    <property type="term" value="F:oxidoreductase activity, acting on CH-OH group of donors"/>
    <property type="evidence" value="ECO:0007669"/>
    <property type="project" value="InterPro"/>
</dbReference>
<dbReference type="GO" id="GO:0009263">
    <property type="term" value="P:deoxyribonucleotide biosynthetic process"/>
    <property type="evidence" value="ECO:0007669"/>
    <property type="project" value="UniProtKB-KW"/>
</dbReference>
<dbReference type="PANTHER" id="PTHR11573">
    <property type="entry name" value="RIBONUCLEOSIDE-DIPHOSPHATE REDUCTASE LARGE CHAIN"/>
    <property type="match status" value="1"/>
</dbReference>
<comment type="subunit">
    <text evidence="2">Heterodimer of a large and a small subunit.</text>
</comment>
<dbReference type="GO" id="GO:0050660">
    <property type="term" value="F:flavin adenine dinucleotide binding"/>
    <property type="evidence" value="ECO:0007669"/>
    <property type="project" value="InterPro"/>
</dbReference>
<evidence type="ECO:0000313" key="15">
    <source>
        <dbReference type="Proteomes" id="UP000059188"/>
    </source>
</evidence>
<dbReference type="InterPro" id="IPR000788">
    <property type="entry name" value="RNR_lg_C"/>
</dbReference>
<dbReference type="CDD" id="cd01679">
    <property type="entry name" value="RNR_I"/>
    <property type="match status" value="1"/>
</dbReference>
<dbReference type="OrthoDB" id="3000483at2759"/>
<dbReference type="NCBIfam" id="TIGR02506">
    <property type="entry name" value="NrdE_NrdA"/>
    <property type="match status" value="1"/>
</dbReference>
<dbReference type="InterPro" id="IPR013509">
    <property type="entry name" value="RNR_lsu_N"/>
</dbReference>
<organism evidence="14 15">
    <name type="scientific">Thanatephorus cucumeris (strain AG1-IB / isolate 7/3/14)</name>
    <name type="common">Lettuce bottom rot fungus</name>
    <name type="synonym">Rhizoctonia solani</name>
    <dbReference type="NCBI Taxonomy" id="1108050"/>
    <lineage>
        <taxon>Eukaryota</taxon>
        <taxon>Fungi</taxon>
        <taxon>Dikarya</taxon>
        <taxon>Basidiomycota</taxon>
        <taxon>Agaricomycotina</taxon>
        <taxon>Agaricomycetes</taxon>
        <taxon>Cantharellales</taxon>
        <taxon>Ceratobasidiaceae</taxon>
        <taxon>Rhizoctonia</taxon>
        <taxon>Rhizoctonia solani AG-1</taxon>
    </lineage>
</organism>
<evidence type="ECO:0000256" key="12">
    <source>
        <dbReference type="SAM" id="MobiDB-lite"/>
    </source>
</evidence>
<feature type="region of interest" description="Disordered" evidence="12">
    <location>
        <begin position="1139"/>
        <end position="1168"/>
    </location>
</feature>
<accession>A0A0B7FLE1</accession>
<evidence type="ECO:0000256" key="8">
    <source>
        <dbReference type="ARBA" id="ARBA00023116"/>
    </source>
</evidence>
<keyword evidence="5 10" id="KW-0547">Nucleotide-binding</keyword>
<dbReference type="GO" id="GO:0004748">
    <property type="term" value="F:ribonucleoside-diphosphate reductase activity, thioredoxin disulfide as acceptor"/>
    <property type="evidence" value="ECO:0007669"/>
    <property type="project" value="UniProtKB-EC"/>
</dbReference>
<reference evidence="14 15" key="1">
    <citation type="submission" date="2014-11" db="EMBL/GenBank/DDBJ databases">
        <authorList>
            <person name="Wibberg Daniel"/>
        </authorList>
    </citation>
    <scope>NUCLEOTIDE SEQUENCE [LARGE SCALE GENOMIC DNA]</scope>
    <source>
        <strain evidence="14">Rhizoctonia solani AG1-IB 7/3/14</strain>
    </source>
</reference>
<evidence type="ECO:0000256" key="7">
    <source>
        <dbReference type="ARBA" id="ARBA00023002"/>
    </source>
</evidence>
<dbReference type="PANTHER" id="PTHR11573:SF6">
    <property type="entry name" value="RIBONUCLEOSIDE-DIPHOSPHATE REDUCTASE LARGE SUBUNIT"/>
    <property type="match status" value="1"/>
</dbReference>
<sequence length="1205" mass="132772">MNKNQDPNADQTPQRIYARKLVVISSGAISTALVLQRSGVGDATLLTKLGIDVVVNLPSVGSEYQDHGMCLFPFYVPKDTETCNSILTPEPGYMEAAQTQFKGGKGFLTSNFSDAGSKIRPTPDELKELGPAFNQYWKERFESAPDKPAVIQVIFNGFFGPPFLVPEGLRLILCANFLGYPMSRGHVYISSADPYAPPNFRSGLIEEQADVEFDSSVDHFLREVARRMPSYRGEPASLHPKFPEGSVAGCVRLDEPPPKEQDNLVYTPEDDKVLEDFIRQSAEATPHSPFYRSTHWLDGRKERVAFDKITARITKLCYGLDRNHVDPIEVTKKVIAGVYAGVTTVELDNLASETAAYLTTKHPDYAILAARIAISNLHKETKKNFSAVIEDLYNYVNPKNGRAAGMISKETYEIVQENAAALDSAMIYERDFHYNFFGFKTLERSYLLRINGRVAERPQHMLMRVSVGIHGRNIERVVETYNLMSERYFTHASPTLFNAGTPHPQLSSCFLVAMKDDSIDGIYDTLKTCAMISKTAGGIGLHIHNIRATGSYIAGTNGYSNGIVPMLRAYDATARYVDQGGNKRPGAFAIYLEPWHSDVFEFLDLRKNHGKEEVRARDLFYALWIPDLFMQRVEEDGDWTLFCPNEAPGLADVHGAAFVELYTKYEKEGRARKTIKAQKLWYAILDAQIETGGPFMLYKDAANAKSNQQNLGTIKSSNLCTEIIEYSAPDEVAVCNLASIALPTFIVNDPTAPHGKRYDFKKLHEVAKVITNNLNTIIDVNYYPVPEARNSNMRHRPIGIGVQGLADAFMCLKMSFESPEARELNLLIFETIYHAAVEASAELAEAQGAYSTFQGSPASQGKLQFDLWGVTPSGLWEWEDLKAKVIRTGLRNSLLVAPMPTASTSQILGFNECFEPYTSNIYTRRVLAGEFQVVCPWLLRDLVSLGLWDDDMKNMIIASGGSIQNIGGIPDNIKAIYKTVWEISQKTVLNLAADRGAYICQSQSLNIHLQSPNARQLTSMHFYGWKKGLKTGMYYLRTRPAAQAIQFTVDQSVIKQANAAKKAAAAAPVKPEAQAEPAVSSLAAASNVSLAPTSTDPTVTPTIANLRNLSLADSGAPSPAISTAAVNGSSLSLAVTSSAGTPSVAETAPTTLSADESVSTPSTEVPAQIDPEYAAALERQRQRELEQAKLYCSIENKEACEMCSG</sequence>
<proteinExistence type="inferred from homology"/>
<dbReference type="Pfam" id="PF00317">
    <property type="entry name" value="Ribonuc_red_lgN"/>
    <property type="match status" value="1"/>
</dbReference>
<comment type="function">
    <text evidence="9 11">Provides the precursors necessary for DNA synthesis. Catalyzes the biosynthesis of deoxyribonucleotides from the corresponding ribonucleotides.</text>
</comment>
<dbReference type="InterPro" id="IPR013346">
    <property type="entry name" value="NrdE_NrdA_C"/>
</dbReference>
<dbReference type="Gene3D" id="3.20.70.20">
    <property type="match status" value="1"/>
</dbReference>
<dbReference type="GO" id="GO:0005524">
    <property type="term" value="F:ATP binding"/>
    <property type="evidence" value="ECO:0007669"/>
    <property type="project" value="UniProtKB-UniRule"/>
</dbReference>
<dbReference type="PRINTS" id="PR01183">
    <property type="entry name" value="RIBORDTASEM1"/>
</dbReference>
<keyword evidence="15" id="KW-1185">Reference proteome</keyword>
<dbReference type="SUPFAM" id="SSF51998">
    <property type="entry name" value="PFL-like glycyl radical enzymes"/>
    <property type="match status" value="1"/>
</dbReference>
<dbReference type="Pfam" id="PF03477">
    <property type="entry name" value="ATP-cone"/>
    <property type="match status" value="1"/>
</dbReference>
<keyword evidence="8 11" id="KW-0215">Deoxyribonucleotide synthesis</keyword>
<evidence type="ECO:0000259" key="13">
    <source>
        <dbReference type="PROSITE" id="PS51161"/>
    </source>
</evidence>
<evidence type="ECO:0000256" key="6">
    <source>
        <dbReference type="ARBA" id="ARBA00022840"/>
    </source>
</evidence>
<gene>
    <name evidence="14" type="ORF">RSOLAG1IB_08581</name>
</gene>
<keyword evidence="7 11" id="KW-0560">Oxidoreductase</keyword>
<dbReference type="PROSITE" id="PS00089">
    <property type="entry name" value="RIBORED_LARGE"/>
    <property type="match status" value="1"/>
</dbReference>
<feature type="compositionally biased region" description="Polar residues" evidence="12">
    <location>
        <begin position="1148"/>
        <end position="1165"/>
    </location>
</feature>
<evidence type="ECO:0000256" key="10">
    <source>
        <dbReference type="PROSITE-ProRule" id="PRU00492"/>
    </source>
</evidence>
<dbReference type="EC" id="1.17.4.1" evidence="3 11"/>
<dbReference type="STRING" id="1108050.A0A0B7FLE1"/>
<dbReference type="Pfam" id="PF00732">
    <property type="entry name" value="GMC_oxred_N"/>
    <property type="match status" value="1"/>
</dbReference>
<dbReference type="AlphaFoldDB" id="A0A0B7FLE1"/>
<dbReference type="UniPathway" id="UPA00326"/>
<dbReference type="SUPFAM" id="SSF51905">
    <property type="entry name" value="FAD/NAD(P)-binding domain"/>
    <property type="match status" value="1"/>
</dbReference>